<dbReference type="RefSeq" id="WP_143751553.1">
    <property type="nucleotide sequence ID" value="NZ_NIHB01000002.1"/>
</dbReference>
<organism evidence="2 3">
    <name type="scientific">Marinicella litoralis</name>
    <dbReference type="NCBI Taxonomy" id="644220"/>
    <lineage>
        <taxon>Bacteria</taxon>
        <taxon>Pseudomonadati</taxon>
        <taxon>Pseudomonadota</taxon>
        <taxon>Gammaproteobacteria</taxon>
        <taxon>Lysobacterales</taxon>
        <taxon>Marinicellaceae</taxon>
        <taxon>Marinicella</taxon>
    </lineage>
</organism>
<evidence type="ECO:0000313" key="3">
    <source>
        <dbReference type="Proteomes" id="UP000295724"/>
    </source>
</evidence>
<accession>A0A4R6Y0C5</accession>
<sequence length="262" mass="29627">MLLRSITKHVTEQNWFAVFIDFLIVVVGVFIGIQVANWNETRQQQSLTAHYLQRITDDLEANILDAEQRVVYFSQTRSHGLAALSALSALGEPSEPSEPLGKQFIIDVYQASQALPRQFDNESYAEVNSIGAQVAIADVDIRMRLSTYFRSIQASVNNLTTIMPYRESIRSIMPYQAQKAVRDNCDDVMGVNQYFQHIITLPTSCEINLSRKDVDTAVKAILDAAIQDELTRQVSDLDTKLSSLQIFKDRTTLMIDYLRGLD</sequence>
<keyword evidence="1" id="KW-1133">Transmembrane helix</keyword>
<evidence type="ECO:0000256" key="1">
    <source>
        <dbReference type="SAM" id="Phobius"/>
    </source>
</evidence>
<reference evidence="2 3" key="1">
    <citation type="submission" date="2019-03" db="EMBL/GenBank/DDBJ databases">
        <title>Genomic Encyclopedia of Type Strains, Phase IV (KMG-IV): sequencing the most valuable type-strain genomes for metagenomic binning, comparative biology and taxonomic classification.</title>
        <authorList>
            <person name="Goeker M."/>
        </authorList>
    </citation>
    <scope>NUCLEOTIDE SEQUENCE [LARGE SCALE GENOMIC DNA]</scope>
    <source>
        <strain evidence="2 3">DSM 25488</strain>
    </source>
</reference>
<comment type="caution">
    <text evidence="2">The sequence shown here is derived from an EMBL/GenBank/DDBJ whole genome shotgun (WGS) entry which is preliminary data.</text>
</comment>
<dbReference type="EMBL" id="SNZB01000002">
    <property type="protein sequence ID" value="TDR22348.1"/>
    <property type="molecule type" value="Genomic_DNA"/>
</dbReference>
<keyword evidence="1" id="KW-0472">Membrane</keyword>
<keyword evidence="3" id="KW-1185">Reference proteome</keyword>
<dbReference type="AlphaFoldDB" id="A0A4R6Y0C5"/>
<dbReference type="Proteomes" id="UP000295724">
    <property type="component" value="Unassembled WGS sequence"/>
</dbReference>
<evidence type="ECO:0000313" key="2">
    <source>
        <dbReference type="EMBL" id="TDR22348.1"/>
    </source>
</evidence>
<feature type="transmembrane region" description="Helical" evidence="1">
    <location>
        <begin position="15"/>
        <end position="36"/>
    </location>
</feature>
<protein>
    <submittedName>
        <fullName evidence="2">Uncharacterized protein</fullName>
    </submittedName>
</protein>
<name>A0A4R6Y0C5_9GAMM</name>
<keyword evidence="1" id="KW-0812">Transmembrane</keyword>
<gene>
    <name evidence="2" type="ORF">C8D91_0836</name>
</gene>
<proteinExistence type="predicted"/>
<dbReference type="OrthoDB" id="6388784at2"/>